<name>A0A8S0WME1_CYCAE</name>
<dbReference type="SUPFAM" id="SSF54001">
    <property type="entry name" value="Cysteine proteinases"/>
    <property type="match status" value="1"/>
</dbReference>
<dbReference type="Proteomes" id="UP000467700">
    <property type="component" value="Unassembled WGS sequence"/>
</dbReference>
<dbReference type="Pfam" id="PF18758">
    <property type="entry name" value="KDZ"/>
    <property type="match status" value="1"/>
</dbReference>
<feature type="compositionally biased region" description="Polar residues" evidence="1">
    <location>
        <begin position="957"/>
        <end position="971"/>
    </location>
</feature>
<feature type="domain" description="CxC1-like cysteine cluster associated with KDZ transposases" evidence="2">
    <location>
        <begin position="183"/>
        <end position="271"/>
    </location>
</feature>
<dbReference type="OrthoDB" id="3253684at2759"/>
<sequence length="1545" mass="173008">MSKKGTNTTGSKRSQQPVTSGLGEIFVSPAKRRKSGKHMPASEALSTAGKREMLERRLRDLDTPAASSNWTTHANASEPELTNPSREGLCSNSSEFPPDEGNKCCPIPEVQSADSDAMNLGREYLDPSAFPNAKRTTPNDAAYTLYKRWSEVLPTLVDPLLFYINRTLGTKLPTVVSGIKPNCQKPNICSARNQDIVCLFSDRFENLVVHSCDCQGLLQVLVSNGLFPTSPTKPRMAVSIELLDFYNALFERSCDAVNAMASALNSFYTKRGFVLLNAQGGPAQDGFRRGLGYAIQWYDGLVTLVSKSLKDALRIMDQMDESIDSKTRKSQCAQLLQDRCPACFGGTKFGRSWDEGGDIHVVIDGNFNHRHLRTAGECPQFYDPQFFLSKTQVDQVGDHIENLRKRPKKAAQPKVPDEAIDECENSHTAGSGSNVKTNMDKFDDGGAMALVCRHDIPLFFTNIDTPGEQQKYGVALIEHLFTLLPCHARVYVLYDVGCVLDRSLQLYDILPFEITARCMFATSAMHAYAHQWACQLIYNPRMIKGLGLTDGEGVERLWSRLRKLIGITRSSARSKRIWLLDRQAHLIAAELRDDLGSWIRRRLKKGVETQGAAADKIITECGVPVKELKCQWESQKVAQLSIRAHAPVRLKKELDTVLSLQADLDTVEGAIESTRLMLKNSSGKDEQLGILEGLEEIHSQLKEKVESLYASLNVHETFPELRHIDLEFVRTLIMARDLKINIRHRAIGSFFEWDKLDQAAGGNDQALGTKVHQMTRKAISKRKPALMTAIRKFNKYCERLVLLHKPEWAIPIPEPLPTTLSGLRDASSLMEDVWIATSLNEVPRWLHDLDVREGIRAMNRKERCNEERSRLVQESDNMCRWYRHQVIAVEVALVKSDNLKISILLKQHRDQLTHLKAKWANPLAPLQRFESEISKAQSTVQQVMYPLLERLSICRSDTTPSKSGSSITLFTPESYDDGADEGEGDAPPDPDEVMMQDLLEGSDSDDTPSELKLKGKDCKVTEAGFATETDAVEVTHVIPEFQLVDYAVLNILSQHLCSHISIPPSHHTRLLSWKRYDKKICNIHFESRDLDILKLRNGRLNDNCLNGIAKLFAFVLALPGSSHVDSSSRCALLSSQDLVMIRCNASDTDIWRRVHISEFWNRPVWILPIHRPAIEHWVLAIIYPNRREISFFDSFGEVHPWIRELKGETPGLFTLFKPDVVQCIFLSPAPDALLCTDTSSSPLVSLSLFSPSWDPPAACLLCLPTAYHTMLSAPEFVRTSSQQSFIRILPPFFVDAIHTGHLEPFLRRCATIWRRRWPGDTRDHHGLLEYIIVTVLLELSFQSSYHPMSWKDIDSLDVANLNTFEDEDFDEPVVLPQPRKKKVKVPTEEDRRRVRPGQPVDQGSLLGKSREIPRPAPLSEAERAARHLLPDNAFNTNTYQQLFLKPFAAPSLAPFLTSSTTRSNAPSAPPPSPACSCHTCTYDSAASYADGDAAPSVPVHDTSFTHNSPSPSSSILHGVGDEVSDTEVLPPGALRRVGHLSVVTV</sequence>
<evidence type="ECO:0000259" key="2">
    <source>
        <dbReference type="Pfam" id="PF18802"/>
    </source>
</evidence>
<evidence type="ECO:0000313" key="4">
    <source>
        <dbReference type="Proteomes" id="UP000467700"/>
    </source>
</evidence>
<feature type="compositionally biased region" description="Basic and acidic residues" evidence="1">
    <location>
        <begin position="49"/>
        <end position="62"/>
    </location>
</feature>
<feature type="compositionally biased region" description="Polar residues" evidence="1">
    <location>
        <begin position="1"/>
        <end position="19"/>
    </location>
</feature>
<evidence type="ECO:0000313" key="3">
    <source>
        <dbReference type="EMBL" id="CAA7265927.1"/>
    </source>
</evidence>
<reference evidence="3 4" key="1">
    <citation type="submission" date="2020-01" db="EMBL/GenBank/DDBJ databases">
        <authorList>
            <person name="Gupta K D."/>
        </authorList>
    </citation>
    <scope>NUCLEOTIDE SEQUENCE [LARGE SCALE GENOMIC DNA]</scope>
</reference>
<keyword evidence="4" id="KW-1185">Reference proteome</keyword>
<feature type="compositionally biased region" description="Acidic residues" evidence="1">
    <location>
        <begin position="974"/>
        <end position="992"/>
    </location>
</feature>
<dbReference type="InterPro" id="IPR040521">
    <property type="entry name" value="KDZ"/>
</dbReference>
<evidence type="ECO:0000256" key="1">
    <source>
        <dbReference type="SAM" id="MobiDB-lite"/>
    </source>
</evidence>
<comment type="caution">
    <text evidence="3">The sequence shown here is derived from an EMBL/GenBank/DDBJ whole genome shotgun (WGS) entry which is preliminary data.</text>
</comment>
<protein>
    <recommendedName>
        <fullName evidence="2">CxC1-like cysteine cluster associated with KDZ transposases domain-containing protein</fullName>
    </recommendedName>
</protein>
<dbReference type="EMBL" id="CACVBS010000051">
    <property type="protein sequence ID" value="CAA7265927.1"/>
    <property type="molecule type" value="Genomic_DNA"/>
</dbReference>
<feature type="region of interest" description="Disordered" evidence="1">
    <location>
        <begin position="1375"/>
        <end position="1415"/>
    </location>
</feature>
<gene>
    <name evidence="3" type="ORF">AAE3_LOCUS8203</name>
</gene>
<dbReference type="Pfam" id="PF18802">
    <property type="entry name" value="CxC1"/>
    <property type="match status" value="1"/>
</dbReference>
<feature type="compositionally biased region" description="Polar residues" evidence="1">
    <location>
        <begin position="65"/>
        <end position="95"/>
    </location>
</feature>
<proteinExistence type="predicted"/>
<dbReference type="PANTHER" id="PTHR33096:SF1">
    <property type="entry name" value="CXC1-LIKE CYSTEINE CLUSTER ASSOCIATED WITH KDZ TRANSPOSASES DOMAIN-CONTAINING PROTEIN"/>
    <property type="match status" value="1"/>
</dbReference>
<feature type="region of interest" description="Disordered" evidence="1">
    <location>
        <begin position="1499"/>
        <end position="1518"/>
    </location>
</feature>
<dbReference type="InterPro" id="IPR038765">
    <property type="entry name" value="Papain-like_cys_pep_sf"/>
</dbReference>
<organism evidence="3 4">
    <name type="scientific">Cyclocybe aegerita</name>
    <name type="common">Black poplar mushroom</name>
    <name type="synonym">Agrocybe aegerita</name>
    <dbReference type="NCBI Taxonomy" id="1973307"/>
    <lineage>
        <taxon>Eukaryota</taxon>
        <taxon>Fungi</taxon>
        <taxon>Dikarya</taxon>
        <taxon>Basidiomycota</taxon>
        <taxon>Agaricomycotina</taxon>
        <taxon>Agaricomycetes</taxon>
        <taxon>Agaricomycetidae</taxon>
        <taxon>Agaricales</taxon>
        <taxon>Agaricineae</taxon>
        <taxon>Bolbitiaceae</taxon>
        <taxon>Cyclocybe</taxon>
    </lineage>
</organism>
<feature type="region of interest" description="Disordered" evidence="1">
    <location>
        <begin position="957"/>
        <end position="992"/>
    </location>
</feature>
<dbReference type="Gene3D" id="3.40.395.10">
    <property type="entry name" value="Adenoviral Proteinase, Chain A"/>
    <property type="match status" value="1"/>
</dbReference>
<dbReference type="InterPro" id="IPR041320">
    <property type="entry name" value="CxC1"/>
</dbReference>
<accession>A0A8S0WME1</accession>
<feature type="region of interest" description="Disordered" evidence="1">
    <location>
        <begin position="1"/>
        <end position="104"/>
    </location>
</feature>
<dbReference type="PANTHER" id="PTHR33096">
    <property type="entry name" value="CXC2 DOMAIN-CONTAINING PROTEIN"/>
    <property type="match status" value="1"/>
</dbReference>